<keyword evidence="1" id="KW-0805">Transcription regulation</keyword>
<proteinExistence type="predicted"/>
<dbReference type="PANTHER" id="PTHR30055:SF234">
    <property type="entry name" value="HTH-TYPE TRANSCRIPTIONAL REGULATOR BETI"/>
    <property type="match status" value="1"/>
</dbReference>
<dbReference type="InterPro" id="IPR050109">
    <property type="entry name" value="HTH-type_TetR-like_transc_reg"/>
</dbReference>
<keyword evidence="2 4" id="KW-0238">DNA-binding</keyword>
<evidence type="ECO:0000313" key="6">
    <source>
        <dbReference type="EMBL" id="MCZ8379141.1"/>
    </source>
</evidence>
<evidence type="ECO:0000256" key="3">
    <source>
        <dbReference type="ARBA" id="ARBA00023163"/>
    </source>
</evidence>
<evidence type="ECO:0000259" key="5">
    <source>
        <dbReference type="PROSITE" id="PS50977"/>
    </source>
</evidence>
<dbReference type="InterPro" id="IPR009057">
    <property type="entry name" value="Homeodomain-like_sf"/>
</dbReference>
<feature type="DNA-binding region" description="H-T-H motif" evidence="4">
    <location>
        <begin position="29"/>
        <end position="48"/>
    </location>
</feature>
<evidence type="ECO:0000313" key="7">
    <source>
        <dbReference type="Proteomes" id="UP001142153"/>
    </source>
</evidence>
<dbReference type="EMBL" id="JAPZPY010000003">
    <property type="protein sequence ID" value="MCZ8379141.1"/>
    <property type="molecule type" value="Genomic_DNA"/>
</dbReference>
<dbReference type="RefSeq" id="WP_269893858.1">
    <property type="nucleotide sequence ID" value="NZ_JAPZPY010000003.1"/>
</dbReference>
<evidence type="ECO:0000256" key="2">
    <source>
        <dbReference type="ARBA" id="ARBA00023125"/>
    </source>
</evidence>
<evidence type="ECO:0000256" key="4">
    <source>
        <dbReference type="PROSITE-ProRule" id="PRU00335"/>
    </source>
</evidence>
<dbReference type="PROSITE" id="PS50977">
    <property type="entry name" value="HTH_TETR_2"/>
    <property type="match status" value="1"/>
</dbReference>
<dbReference type="Pfam" id="PF00440">
    <property type="entry name" value="TetR_N"/>
    <property type="match status" value="1"/>
</dbReference>
<name>A0ABT4PRG3_9MYCO</name>
<feature type="domain" description="HTH tetR-type" evidence="5">
    <location>
        <begin position="6"/>
        <end position="66"/>
    </location>
</feature>
<evidence type="ECO:0000256" key="1">
    <source>
        <dbReference type="ARBA" id="ARBA00023015"/>
    </source>
</evidence>
<keyword evidence="3" id="KW-0804">Transcription</keyword>
<accession>A0ABT4PRG3</accession>
<dbReference type="Proteomes" id="UP001142153">
    <property type="component" value="Unassembled WGS sequence"/>
</dbReference>
<dbReference type="Gene3D" id="1.10.357.10">
    <property type="entry name" value="Tetracycline Repressor, domain 2"/>
    <property type="match status" value="1"/>
</dbReference>
<sequence>MPRPARFTVDQLLDAAAAIVAADGAAAVTVSAVARAVGAPSGSMYHRFPSRAALCGELWMRTEERFQNGLIAVLERSGERQDRVAAGALYTVQWCRDHADEAQVLLAGPDAFCRSEWPTELEDRRKTLHRRMIRQLRDMGGPVDRVTAALVDIPSAVVRRHLAARSRIPATADGIVVDCARALAPPE</sequence>
<keyword evidence="7" id="KW-1185">Reference proteome</keyword>
<protein>
    <submittedName>
        <fullName evidence="6">TetR family transcriptional regulator</fullName>
    </submittedName>
</protein>
<gene>
    <name evidence="6" type="ORF">O6P37_09730</name>
</gene>
<comment type="caution">
    <text evidence="6">The sequence shown here is derived from an EMBL/GenBank/DDBJ whole genome shotgun (WGS) entry which is preliminary data.</text>
</comment>
<organism evidence="6 7">
    <name type="scientific">Mycobacterium hippophais</name>
    <dbReference type="NCBI Taxonomy" id="3016340"/>
    <lineage>
        <taxon>Bacteria</taxon>
        <taxon>Bacillati</taxon>
        <taxon>Actinomycetota</taxon>
        <taxon>Actinomycetes</taxon>
        <taxon>Mycobacteriales</taxon>
        <taxon>Mycobacteriaceae</taxon>
        <taxon>Mycobacterium</taxon>
    </lineage>
</organism>
<reference evidence="6" key="1">
    <citation type="submission" date="2022-12" db="EMBL/GenBank/DDBJ databases">
        <authorList>
            <person name="Deng Y."/>
            <person name="Zhang Y.-Q."/>
        </authorList>
    </citation>
    <scope>NUCLEOTIDE SEQUENCE</scope>
    <source>
        <strain evidence="6">CPCC 205372</strain>
    </source>
</reference>
<dbReference type="SUPFAM" id="SSF46689">
    <property type="entry name" value="Homeodomain-like"/>
    <property type="match status" value="1"/>
</dbReference>
<dbReference type="PANTHER" id="PTHR30055">
    <property type="entry name" value="HTH-TYPE TRANSCRIPTIONAL REGULATOR RUTR"/>
    <property type="match status" value="1"/>
</dbReference>
<dbReference type="InterPro" id="IPR001647">
    <property type="entry name" value="HTH_TetR"/>
</dbReference>